<dbReference type="GO" id="GO:0016301">
    <property type="term" value="F:kinase activity"/>
    <property type="evidence" value="ECO:0007669"/>
    <property type="project" value="UniProtKB-KW"/>
</dbReference>
<feature type="coiled-coil region" evidence="9">
    <location>
        <begin position="140"/>
        <end position="170"/>
    </location>
</feature>
<feature type="transmembrane region" description="Helical" evidence="10">
    <location>
        <begin position="57"/>
        <end position="78"/>
    </location>
</feature>
<protein>
    <recommendedName>
        <fullName evidence="2">histidine kinase</fullName>
        <ecNumber evidence="2">2.7.13.3</ecNumber>
    </recommendedName>
</protein>
<feature type="transmembrane region" description="Helical" evidence="10">
    <location>
        <begin position="7"/>
        <end position="24"/>
    </location>
</feature>
<comment type="catalytic activity">
    <reaction evidence="1">
        <text>ATP + protein L-histidine = ADP + protein N-phospho-L-histidine.</text>
        <dbReference type="EC" id="2.7.13.3"/>
    </reaction>
</comment>
<dbReference type="EMBL" id="BMBA01000003">
    <property type="protein sequence ID" value="GFZ32690.1"/>
    <property type="molecule type" value="Genomic_DNA"/>
</dbReference>
<keyword evidence="6 12" id="KW-0418">Kinase</keyword>
<feature type="domain" description="Signal transduction histidine kinase subgroup 3 dimerisation and phosphoacceptor" evidence="11">
    <location>
        <begin position="179"/>
        <end position="245"/>
    </location>
</feature>
<dbReference type="InterPro" id="IPR050482">
    <property type="entry name" value="Sensor_HK_TwoCompSys"/>
</dbReference>
<feature type="transmembrane region" description="Helical" evidence="10">
    <location>
        <begin position="30"/>
        <end position="50"/>
    </location>
</feature>
<evidence type="ECO:0000256" key="10">
    <source>
        <dbReference type="SAM" id="Phobius"/>
    </source>
</evidence>
<reference evidence="12 13" key="1">
    <citation type="journal article" date="2021" name="Int. J. Syst. Evol. Microbiol.">
        <title>Clostridium zeae sp. nov., isolated from corn silage.</title>
        <authorList>
            <person name="Kobayashi H."/>
            <person name="Tanizawa Y."/>
            <person name="Yagura M."/>
            <person name="Sakamoto M."/>
            <person name="Ohkuma M."/>
            <person name="Tohno M."/>
        </authorList>
    </citation>
    <scope>NUCLEOTIDE SEQUENCE [LARGE SCALE GENOMIC DNA]</scope>
    <source>
        <strain evidence="12 13">CSC2</strain>
    </source>
</reference>
<keyword evidence="10" id="KW-0812">Transmembrane</keyword>
<dbReference type="PANTHER" id="PTHR24421">
    <property type="entry name" value="NITRATE/NITRITE SENSOR PROTEIN NARX-RELATED"/>
    <property type="match status" value="1"/>
</dbReference>
<keyword evidence="8" id="KW-0902">Two-component regulatory system</keyword>
<keyword evidence="5" id="KW-0547">Nucleotide-binding</keyword>
<evidence type="ECO:0000313" key="12">
    <source>
        <dbReference type="EMBL" id="GFZ32690.1"/>
    </source>
</evidence>
<dbReference type="CDD" id="cd16917">
    <property type="entry name" value="HATPase_UhpB-NarQ-NarX-like"/>
    <property type="match status" value="1"/>
</dbReference>
<dbReference type="RefSeq" id="WP_206870964.1">
    <property type="nucleotide sequence ID" value="NZ_BMBA01000003.1"/>
</dbReference>
<dbReference type="InterPro" id="IPR036890">
    <property type="entry name" value="HATPase_C_sf"/>
</dbReference>
<evidence type="ECO:0000256" key="7">
    <source>
        <dbReference type="ARBA" id="ARBA00022840"/>
    </source>
</evidence>
<comment type="caution">
    <text evidence="12">The sequence shown here is derived from an EMBL/GenBank/DDBJ whole genome shotgun (WGS) entry which is preliminary data.</text>
</comment>
<evidence type="ECO:0000256" key="3">
    <source>
        <dbReference type="ARBA" id="ARBA00022553"/>
    </source>
</evidence>
<gene>
    <name evidence="12" type="ORF">CSC2_32160</name>
</gene>
<keyword evidence="10" id="KW-1133">Transmembrane helix</keyword>
<dbReference type="EC" id="2.7.13.3" evidence="2"/>
<evidence type="ECO:0000313" key="13">
    <source>
        <dbReference type="Proteomes" id="UP000663802"/>
    </source>
</evidence>
<dbReference type="Gene3D" id="3.30.565.10">
    <property type="entry name" value="Histidine kinase-like ATPase, C-terminal domain"/>
    <property type="match status" value="1"/>
</dbReference>
<evidence type="ECO:0000256" key="2">
    <source>
        <dbReference type="ARBA" id="ARBA00012438"/>
    </source>
</evidence>
<proteinExistence type="predicted"/>
<keyword evidence="9" id="KW-0175">Coiled coil</keyword>
<feature type="transmembrane region" description="Helical" evidence="10">
    <location>
        <begin position="98"/>
        <end position="129"/>
    </location>
</feature>
<evidence type="ECO:0000256" key="5">
    <source>
        <dbReference type="ARBA" id="ARBA00022741"/>
    </source>
</evidence>
<evidence type="ECO:0000256" key="9">
    <source>
        <dbReference type="SAM" id="Coils"/>
    </source>
</evidence>
<evidence type="ECO:0000256" key="1">
    <source>
        <dbReference type="ARBA" id="ARBA00000085"/>
    </source>
</evidence>
<dbReference type="PANTHER" id="PTHR24421:SF10">
    <property type="entry name" value="NITRATE_NITRITE SENSOR PROTEIN NARQ"/>
    <property type="match status" value="1"/>
</dbReference>
<evidence type="ECO:0000256" key="6">
    <source>
        <dbReference type="ARBA" id="ARBA00022777"/>
    </source>
</evidence>
<dbReference type="SUPFAM" id="SSF55874">
    <property type="entry name" value="ATPase domain of HSP90 chaperone/DNA topoisomerase II/histidine kinase"/>
    <property type="match status" value="1"/>
</dbReference>
<keyword evidence="3" id="KW-0597">Phosphoprotein</keyword>
<name>A0ABQ1ED42_9CLOT</name>
<dbReference type="Proteomes" id="UP000663802">
    <property type="component" value="Unassembled WGS sequence"/>
</dbReference>
<evidence type="ECO:0000259" key="11">
    <source>
        <dbReference type="Pfam" id="PF07730"/>
    </source>
</evidence>
<sequence length="381" mass="43708">MKNRSDYLLLLRILIIIYCIYDYIEDKLFSTNIVILLLIYIITSVSYYVLIKHKNSIIIPIISISVILYSSVYINNLFIVLLPCSIYDIVKAINLNEIIFSVVSLVMLIIMSISIQPIYIFIVLLIVMLDSIFTKHFARIDNLLKENDFLREKNNNYTQEIDDLKSYEKQVLYTTQLEERNSLSQKMHDKIGHTIAASLMQLEAAKFIMKSDKDKAEEMIDNSIRVLRDGMDDIRITLRKIKPPTEQLGINRVKMVLEDCTKGTELKYSLIYTGDLNKIKYSHWSLIIESIKESLTNTIKYSNANNVEVSIDVLNKVIRVFVKDNGLGIVNVKKGLGLSGIEQRCIDAGGNALFDGSDGFAVTLLLPILKEREYEYKTSNM</sequence>
<accession>A0ABQ1ED42</accession>
<dbReference type="InterPro" id="IPR011712">
    <property type="entry name" value="Sig_transdc_His_kin_sub3_dim/P"/>
</dbReference>
<keyword evidence="13" id="KW-1185">Reference proteome</keyword>
<dbReference type="Gene3D" id="1.20.5.1930">
    <property type="match status" value="1"/>
</dbReference>
<evidence type="ECO:0000256" key="8">
    <source>
        <dbReference type="ARBA" id="ARBA00023012"/>
    </source>
</evidence>
<keyword evidence="4" id="KW-0808">Transferase</keyword>
<keyword evidence="10" id="KW-0472">Membrane</keyword>
<dbReference type="Pfam" id="PF07730">
    <property type="entry name" value="HisKA_3"/>
    <property type="match status" value="1"/>
</dbReference>
<keyword evidence="7" id="KW-0067">ATP-binding</keyword>
<organism evidence="12 13">
    <name type="scientific">Clostridium zeae</name>
    <dbReference type="NCBI Taxonomy" id="2759022"/>
    <lineage>
        <taxon>Bacteria</taxon>
        <taxon>Bacillati</taxon>
        <taxon>Bacillota</taxon>
        <taxon>Clostridia</taxon>
        <taxon>Eubacteriales</taxon>
        <taxon>Clostridiaceae</taxon>
        <taxon>Clostridium</taxon>
    </lineage>
</organism>
<evidence type="ECO:0000256" key="4">
    <source>
        <dbReference type="ARBA" id="ARBA00022679"/>
    </source>
</evidence>